<dbReference type="InterPro" id="IPR041679">
    <property type="entry name" value="DNA2/NAM7-like_C"/>
</dbReference>
<dbReference type="Proteomes" id="UP000726105">
    <property type="component" value="Unassembled WGS sequence"/>
</dbReference>
<feature type="region of interest" description="Disordered" evidence="1">
    <location>
        <begin position="1799"/>
        <end position="1858"/>
    </location>
</feature>
<evidence type="ECO:0000313" key="4">
    <source>
        <dbReference type="EMBL" id="MBK7274440.1"/>
    </source>
</evidence>
<name>A0A935ILP0_9MICO</name>
<dbReference type="PANTHER" id="PTHR10887">
    <property type="entry name" value="DNA2/NAM7 HELICASE FAMILY"/>
    <property type="match status" value="1"/>
</dbReference>
<dbReference type="CDD" id="cd18808">
    <property type="entry name" value="SF1_C_Upf1"/>
    <property type="match status" value="1"/>
</dbReference>
<dbReference type="Gene3D" id="3.40.50.300">
    <property type="entry name" value="P-loop containing nucleotide triphosphate hydrolases"/>
    <property type="match status" value="3"/>
</dbReference>
<feature type="compositionally biased region" description="Low complexity" evidence="1">
    <location>
        <begin position="1800"/>
        <end position="1814"/>
    </location>
</feature>
<dbReference type="PANTHER" id="PTHR10887:SF530">
    <property type="entry name" value="SUPERFAMILY I DNA HELICASES"/>
    <property type="match status" value="1"/>
</dbReference>
<dbReference type="EMBL" id="JADJIB010000006">
    <property type="protein sequence ID" value="MBK7274440.1"/>
    <property type="molecule type" value="Genomic_DNA"/>
</dbReference>
<organism evidence="4 5">
    <name type="scientific">Candidatus Phosphoribacter hodrii</name>
    <dbReference type="NCBI Taxonomy" id="2953743"/>
    <lineage>
        <taxon>Bacteria</taxon>
        <taxon>Bacillati</taxon>
        <taxon>Actinomycetota</taxon>
        <taxon>Actinomycetes</taxon>
        <taxon>Micrococcales</taxon>
        <taxon>Dermatophilaceae</taxon>
        <taxon>Candidatus Phosphoribacter</taxon>
    </lineage>
</organism>
<sequence length="1901" mass="202213">MAPLTHLEVVTAPLVNHAMAHNGIRVVRQITLVSSPDLDGGHTDVVLTARLVDAHSTVLTRPWQHHVDRLDAGGRVRLDNPDITLDPAAIASLDEETGADLIVEATSAGQTFVTSTTPMRVLAARQWLVDPDAPVLSLELLAAFVQPNHPALGPLVARAAAYLEAETTSGSLAVDHVLPGRIDAIVEAVCAAVHASGIYYAQPPASWGYGQKVRTPGDVLEQKVGTCLDTTLLVASALEHLGIHPVLWIVRGHAFLGYWRTTDTGLPDAASLQCAQAVNAVGLGLMGVVETTMLTQERRPPSDLFRRASQAPRDTYLHGDPAALIGVVDVYLARLMRVFPMPARRIREDGVVEVIEYRPPTAPTDSVAAQRDSQAPPAQSGIPAPTAATPRRPEPPPRVQAWKNSLLDLTLRNRLLNSARGVTQLPLLMPGEHLGALADLLTAGTPVVVRAADDLSGAVLAQEVRDAYGLPADVLRTMLRDKATVYAAADGETHRLMVARLRYRARTGLQETGANPLALTLGRLDWRLGDRELTAPLLLAPVELKGIVQPFKIVPDETAGLTLNLSLMEKLRIEFGFVVPGLDELPVRPAGVRGEGGVDVDEVVRRLRQALLDAGLPFTVETEARLAIVGFTGYLLWRDLNEHWERFLTQPVARHLALTPTDRFTDPAAAEVDTSLATLDGVVADVPIPADGSQAEAIAFARGGRTFVLEGPPGTGKSQTITNILADQVARGRRVLFVAEKGAALDVVRRRLAEVGLAPFALDLHDEHATPAQVRERLRLAIAHVPRPDQAGFQAAATDVSSSAATLASYAARLHSPGGAGLSAYSAQAQLLALGIGPIAPVPPLVVRVRSDPPTGYDVGAPPLEIDACRRAVAAATGLLAGLGSTGFDAWGFASAMPADVVRLFSLVEDADLAVAELERRLAGCSEPVRAALATAIIPDDLERIGWLLTNHAVSPEVLDETRSRRWREARDELEARQTHLDTLAAPVLAVLTPEALSVPVEPIRQAVREAASSFFIGRKGRLLHAAAPLLVHALPGADIPPKTLPTLVEQVAAVAGETASLAHAWHSLPGLGVVPPDANLLAPQSRSALTDALTAIDRDFAILDRLMSPTANAVREARDNGEVLLDEAYAALRAASSCVAAVMAATGTPVGTVNGLHRLWAEHNVRGVLKAWQAGNRARLADRGAGATLRQWIEAVTALEPLDRSGLSMAQEAILSGEVPASGAVAALDRGLAGAALEERLGTRAMAGFDGEAHDRIVDRFVGASDALRGTLRGILPSRVVQERPFKPGATFGTVAALEREVGRTRGGLSVRRLVQTYGEVVGELTPCVLVSPDSLARFIPPGSIDFDLVVFDEASQITVPDAIGALGRARAAVIAGDSKQMPPSSFGEVGWDDSAESDRDLPVASVAPVTAVAADPSAADGGEPEATAADFRIVPDEESILSEMVHAGVDRLWLSWHYRSQDESLIAFSNGHYYDNRLSSFPAYPGEVTDTGLSFTRVDGTFYRTSSRAARGPGGPGGASPGGPLRTNPVEAAAVVEEVRRRWGQGERSIGVVTFNLQQRTLIEKLLWDLGDETIADSLASGKDGLFVKNLENVQGDERDVIIFSTGFAKTASGVLPLNFGPLNRTGGERRLNVAITRARRRVMVFSSFEPEDLRVEQTSSVGVQHLRAYLEVAKYGVGHAPTGGGGLVGSRGPVRDRGRWSVRLQGRSRGRPARETSRARDPARRARVGGAPNDQRSRRPPHNCPAAHHGLADGHADLAALVVVLSGRCGRHRVRAGRDRLRLPRHVGERRVSTGYAAAAPPQDGQPLAGAGPQGGAGAQAVPDLRTGSRWRPAPRQSPTPAASPESYSPFIPRQEGGLSVLDGVKRRSPRHAAAVQDVMRRIVTEEGPLSEARLFLP</sequence>
<evidence type="ECO:0000256" key="1">
    <source>
        <dbReference type="SAM" id="MobiDB-lite"/>
    </source>
</evidence>
<evidence type="ECO:0000259" key="3">
    <source>
        <dbReference type="Pfam" id="PF13087"/>
    </source>
</evidence>
<dbReference type="SUPFAM" id="SSF52540">
    <property type="entry name" value="P-loop containing nucleoside triphosphate hydrolases"/>
    <property type="match status" value="2"/>
</dbReference>
<feature type="domain" description="DNA2/NAM7 helicase-like C-terminal" evidence="3">
    <location>
        <begin position="1440"/>
        <end position="1649"/>
    </location>
</feature>
<feature type="domain" description="DNA2/NAM7 helicase helicase" evidence="2">
    <location>
        <begin position="691"/>
        <end position="754"/>
    </location>
</feature>
<dbReference type="InterPro" id="IPR025103">
    <property type="entry name" value="DUF4011"/>
</dbReference>
<dbReference type="InterPro" id="IPR047187">
    <property type="entry name" value="SF1_C_Upf1"/>
</dbReference>
<gene>
    <name evidence="4" type="ORF">IPI13_15170</name>
</gene>
<feature type="region of interest" description="Disordered" evidence="1">
    <location>
        <begin position="362"/>
        <end position="398"/>
    </location>
</feature>
<accession>A0A935ILP0</accession>
<dbReference type="InterPro" id="IPR041677">
    <property type="entry name" value="DNA2/NAM7_AAA_11"/>
</dbReference>
<protein>
    <submittedName>
        <fullName evidence="4">DUF4011 domain-containing protein</fullName>
    </submittedName>
</protein>
<comment type="caution">
    <text evidence="4">The sequence shown here is derived from an EMBL/GenBank/DDBJ whole genome shotgun (WGS) entry which is preliminary data.</text>
</comment>
<feature type="compositionally biased region" description="Basic and acidic residues" evidence="1">
    <location>
        <begin position="1715"/>
        <end position="1727"/>
    </location>
</feature>
<feature type="compositionally biased region" description="Gly residues" evidence="1">
    <location>
        <begin position="1514"/>
        <end position="1523"/>
    </location>
</feature>
<evidence type="ECO:0000259" key="2">
    <source>
        <dbReference type="Pfam" id="PF13086"/>
    </source>
</evidence>
<dbReference type="InterPro" id="IPR027417">
    <property type="entry name" value="P-loop_NTPase"/>
</dbReference>
<dbReference type="GO" id="GO:0004386">
    <property type="term" value="F:helicase activity"/>
    <property type="evidence" value="ECO:0007669"/>
    <property type="project" value="InterPro"/>
</dbReference>
<feature type="region of interest" description="Disordered" evidence="1">
    <location>
        <begin position="1684"/>
        <end position="1753"/>
    </location>
</feature>
<proteinExistence type="predicted"/>
<feature type="region of interest" description="Disordered" evidence="1">
    <location>
        <begin position="1508"/>
        <end position="1529"/>
    </location>
</feature>
<evidence type="ECO:0000313" key="5">
    <source>
        <dbReference type="Proteomes" id="UP000726105"/>
    </source>
</evidence>
<reference evidence="4 5" key="1">
    <citation type="submission" date="2020-10" db="EMBL/GenBank/DDBJ databases">
        <title>Connecting structure to function with the recovery of over 1000 high-quality activated sludge metagenome-assembled genomes encoding full-length rRNA genes using long-read sequencing.</title>
        <authorList>
            <person name="Singleton C.M."/>
            <person name="Petriglieri F."/>
            <person name="Kristensen J.M."/>
            <person name="Kirkegaard R.H."/>
            <person name="Michaelsen T.Y."/>
            <person name="Andersen M.H."/>
            <person name="Karst S.M."/>
            <person name="Dueholm M.S."/>
            <person name="Nielsen P.H."/>
            <person name="Albertsen M."/>
        </authorList>
    </citation>
    <scope>NUCLEOTIDE SEQUENCE [LARGE SCALE GENOMIC DNA]</scope>
    <source>
        <strain evidence="4">Ega_18-Q3-R5-49_MAXAC.001</strain>
    </source>
</reference>
<dbReference type="Pfam" id="PF13086">
    <property type="entry name" value="AAA_11"/>
    <property type="match status" value="1"/>
</dbReference>
<dbReference type="Pfam" id="PF13087">
    <property type="entry name" value="AAA_12"/>
    <property type="match status" value="1"/>
</dbReference>
<dbReference type="InterPro" id="IPR045055">
    <property type="entry name" value="DNA2/NAM7-like"/>
</dbReference>
<dbReference type="Pfam" id="PF13195">
    <property type="entry name" value="DUF4011"/>
    <property type="match status" value="1"/>
</dbReference>